<accession>F0W7V4</accession>
<sequence length="105" mass="12102">MFLANSEGKKFPLFIVFKSKPSKNTEAQALNVLTLHDFGRVLWREIEESRDANDVQVYGKSTAWWNTAMIIEWMQFIVGNRTTASEPILLLFDSFSGHWTAEFQA</sequence>
<proteinExistence type="predicted"/>
<dbReference type="AlphaFoldDB" id="F0W7V4"/>
<reference evidence="1" key="2">
    <citation type="submission" date="2011-02" db="EMBL/GenBank/DDBJ databases">
        <authorList>
            <person name="MacLean D."/>
        </authorList>
    </citation>
    <scope>NUCLEOTIDE SEQUENCE</scope>
</reference>
<name>F0W7V4_9STRA</name>
<protein>
    <submittedName>
        <fullName evidence="1">AlNc14C31G2904 protein</fullName>
    </submittedName>
</protein>
<reference evidence="1" key="1">
    <citation type="journal article" date="2011" name="PLoS Biol.">
        <title>Gene gain and loss during evolution of obligate parasitism in the white rust pathogen of Arabidopsis thaliana.</title>
        <authorList>
            <person name="Kemen E."/>
            <person name="Gardiner A."/>
            <person name="Schultz-Larsen T."/>
            <person name="Kemen A.C."/>
            <person name="Balmuth A.L."/>
            <person name="Robert-Seilaniantz A."/>
            <person name="Bailey K."/>
            <person name="Holub E."/>
            <person name="Studholme D.J."/>
            <person name="Maclean D."/>
            <person name="Jones J.D."/>
        </authorList>
    </citation>
    <scope>NUCLEOTIDE SEQUENCE</scope>
</reference>
<evidence type="ECO:0000313" key="1">
    <source>
        <dbReference type="EMBL" id="CCA17206.1"/>
    </source>
</evidence>
<dbReference type="EMBL" id="FR824076">
    <property type="protein sequence ID" value="CCA17206.1"/>
    <property type="molecule type" value="Genomic_DNA"/>
</dbReference>
<gene>
    <name evidence="1" type="primary">AlNc14C31G2904</name>
    <name evidence="1" type="ORF">ALNC14_033490</name>
</gene>
<dbReference type="HOGENOM" id="CLU_031434_4_3_1"/>
<organism evidence="1">
    <name type="scientific">Albugo laibachii Nc14</name>
    <dbReference type="NCBI Taxonomy" id="890382"/>
    <lineage>
        <taxon>Eukaryota</taxon>
        <taxon>Sar</taxon>
        <taxon>Stramenopiles</taxon>
        <taxon>Oomycota</taxon>
        <taxon>Peronosporomycetes</taxon>
        <taxon>Albuginales</taxon>
        <taxon>Albuginaceae</taxon>
        <taxon>Albugo</taxon>
    </lineage>
</organism>